<evidence type="ECO:0000313" key="3">
    <source>
        <dbReference type="EMBL" id="SFL40741.1"/>
    </source>
</evidence>
<dbReference type="Proteomes" id="UP000198928">
    <property type="component" value="Unassembled WGS sequence"/>
</dbReference>
<dbReference type="EMBL" id="FOSG01000018">
    <property type="protein sequence ID" value="SFL40741.1"/>
    <property type="molecule type" value="Genomic_DNA"/>
</dbReference>
<organism evidence="3 4">
    <name type="scientific">Streptomyces pini</name>
    <dbReference type="NCBI Taxonomy" id="1520580"/>
    <lineage>
        <taxon>Bacteria</taxon>
        <taxon>Bacillati</taxon>
        <taxon>Actinomycetota</taxon>
        <taxon>Actinomycetes</taxon>
        <taxon>Kitasatosporales</taxon>
        <taxon>Streptomycetaceae</taxon>
        <taxon>Streptomyces</taxon>
    </lineage>
</organism>
<keyword evidence="4" id="KW-1185">Reference proteome</keyword>
<keyword evidence="1" id="KW-0472">Membrane</keyword>
<dbReference type="InterPro" id="IPR021994">
    <property type="entry name" value="DUF3592"/>
</dbReference>
<proteinExistence type="predicted"/>
<protein>
    <recommendedName>
        <fullName evidence="2">DUF3592 domain-containing protein</fullName>
    </recommendedName>
</protein>
<evidence type="ECO:0000256" key="1">
    <source>
        <dbReference type="SAM" id="Phobius"/>
    </source>
</evidence>
<gene>
    <name evidence="3" type="ORF">SAMN05192584_11888</name>
</gene>
<evidence type="ECO:0000259" key="2">
    <source>
        <dbReference type="Pfam" id="PF12158"/>
    </source>
</evidence>
<dbReference type="AlphaFoldDB" id="A0A1I4HGU3"/>
<dbReference type="Pfam" id="PF12158">
    <property type="entry name" value="DUF3592"/>
    <property type="match status" value="1"/>
</dbReference>
<keyword evidence="1" id="KW-1133">Transmembrane helix</keyword>
<evidence type="ECO:0000313" key="4">
    <source>
        <dbReference type="Proteomes" id="UP000198928"/>
    </source>
</evidence>
<feature type="transmembrane region" description="Helical" evidence="1">
    <location>
        <begin position="103"/>
        <end position="127"/>
    </location>
</feature>
<keyword evidence="1" id="KW-0812">Transmembrane</keyword>
<sequence>MVVVCAVIGCWAVLMGVDGLRDVFAIAERGRSVDGTVLAKDKVRSSPQGGTTEKIKVRFTTADGTSHQFWATGDQAVGDTVRVRYLPERPGTATVHSTANDGIAYGVVILVGLMMVITMLLLVFVWVRDNLGAHRRAARSSPVAE</sequence>
<feature type="domain" description="DUF3592" evidence="2">
    <location>
        <begin position="33"/>
        <end position="97"/>
    </location>
</feature>
<name>A0A1I4HGU3_9ACTN</name>
<reference evidence="4" key="1">
    <citation type="submission" date="2016-10" db="EMBL/GenBank/DDBJ databases">
        <authorList>
            <person name="Varghese N."/>
            <person name="Submissions S."/>
        </authorList>
    </citation>
    <scope>NUCLEOTIDE SEQUENCE [LARGE SCALE GENOMIC DNA]</scope>
    <source>
        <strain evidence="4">PL19</strain>
    </source>
</reference>
<accession>A0A1I4HGU3</accession>